<proteinExistence type="predicted"/>
<evidence type="ECO:0000313" key="2">
    <source>
        <dbReference type="Proteomes" id="UP000006038"/>
    </source>
</evidence>
<sequence>MSTPQLNTLQISSTLIQPTGKLYNFQTQNNSSTLREKNNSDWTNSSYSYHDKISDQLQYLY</sequence>
<name>J3LYM5_ORYBR</name>
<dbReference type="Gramene" id="OB04G22500.1">
    <property type="protein sequence ID" value="OB04G22500.1"/>
    <property type="gene ID" value="OB04G22500"/>
</dbReference>
<dbReference type="Proteomes" id="UP000006038">
    <property type="component" value="Chromosome 4"/>
</dbReference>
<dbReference type="EnsemblPlants" id="OB04G22500.1">
    <property type="protein sequence ID" value="OB04G22500.1"/>
    <property type="gene ID" value="OB04G22500"/>
</dbReference>
<protein>
    <submittedName>
        <fullName evidence="1">Uncharacterized protein</fullName>
    </submittedName>
</protein>
<reference evidence="1" key="1">
    <citation type="journal article" date="2013" name="Nat. Commun.">
        <title>Whole-genome sequencing of Oryza brachyantha reveals mechanisms underlying Oryza genome evolution.</title>
        <authorList>
            <person name="Chen J."/>
            <person name="Huang Q."/>
            <person name="Gao D."/>
            <person name="Wang J."/>
            <person name="Lang Y."/>
            <person name="Liu T."/>
            <person name="Li B."/>
            <person name="Bai Z."/>
            <person name="Luis Goicoechea J."/>
            <person name="Liang C."/>
            <person name="Chen C."/>
            <person name="Zhang W."/>
            <person name="Sun S."/>
            <person name="Liao Y."/>
            <person name="Zhang X."/>
            <person name="Yang L."/>
            <person name="Song C."/>
            <person name="Wang M."/>
            <person name="Shi J."/>
            <person name="Liu G."/>
            <person name="Liu J."/>
            <person name="Zhou H."/>
            <person name="Zhou W."/>
            <person name="Yu Q."/>
            <person name="An N."/>
            <person name="Chen Y."/>
            <person name="Cai Q."/>
            <person name="Wang B."/>
            <person name="Liu B."/>
            <person name="Min J."/>
            <person name="Huang Y."/>
            <person name="Wu H."/>
            <person name="Li Z."/>
            <person name="Zhang Y."/>
            <person name="Yin Y."/>
            <person name="Song W."/>
            <person name="Jiang J."/>
            <person name="Jackson S.A."/>
            <person name="Wing R.A."/>
            <person name="Wang J."/>
            <person name="Chen M."/>
        </authorList>
    </citation>
    <scope>NUCLEOTIDE SEQUENCE [LARGE SCALE GENOMIC DNA]</scope>
    <source>
        <strain evidence="1">cv. IRGC 101232</strain>
    </source>
</reference>
<dbReference type="HOGENOM" id="CLU_2926327_0_0_1"/>
<reference evidence="1" key="2">
    <citation type="submission" date="2013-04" db="UniProtKB">
        <authorList>
            <consortium name="EnsemblPlants"/>
        </authorList>
    </citation>
    <scope>IDENTIFICATION</scope>
</reference>
<evidence type="ECO:0000313" key="1">
    <source>
        <dbReference type="EnsemblPlants" id="OB04G22500.1"/>
    </source>
</evidence>
<keyword evidence="2" id="KW-1185">Reference proteome</keyword>
<accession>J3LYM5</accession>
<dbReference type="AlphaFoldDB" id="J3LYM5"/>
<organism evidence="1">
    <name type="scientific">Oryza brachyantha</name>
    <name type="common">malo sina</name>
    <dbReference type="NCBI Taxonomy" id="4533"/>
    <lineage>
        <taxon>Eukaryota</taxon>
        <taxon>Viridiplantae</taxon>
        <taxon>Streptophyta</taxon>
        <taxon>Embryophyta</taxon>
        <taxon>Tracheophyta</taxon>
        <taxon>Spermatophyta</taxon>
        <taxon>Magnoliopsida</taxon>
        <taxon>Liliopsida</taxon>
        <taxon>Poales</taxon>
        <taxon>Poaceae</taxon>
        <taxon>BOP clade</taxon>
        <taxon>Oryzoideae</taxon>
        <taxon>Oryzeae</taxon>
        <taxon>Oryzinae</taxon>
        <taxon>Oryza</taxon>
    </lineage>
</organism>